<dbReference type="Proteomes" id="UP000666915">
    <property type="component" value="Unassembled WGS sequence"/>
</dbReference>
<proteinExistence type="predicted"/>
<gene>
    <name evidence="1" type="ORF">J4557_48675</name>
</gene>
<evidence type="ECO:0000313" key="2">
    <source>
        <dbReference type="Proteomes" id="UP000666915"/>
    </source>
</evidence>
<sequence length="74" mass="8441">MPSELLEEFFDYVSRQAMTRQISVEGDAASDELGIMIRAQRAGDILLTRPFFAHPEGWAYTVHDCVPTSEWDVH</sequence>
<reference evidence="1 2" key="1">
    <citation type="submission" date="2021-03" db="EMBL/GenBank/DDBJ databases">
        <authorList>
            <person name="Kanchanasin P."/>
            <person name="Saeng-In P."/>
            <person name="Phongsopitanun W."/>
            <person name="Yuki M."/>
            <person name="Kudo T."/>
            <person name="Ohkuma M."/>
            <person name="Tanasupawat S."/>
        </authorList>
    </citation>
    <scope>NUCLEOTIDE SEQUENCE [LARGE SCALE GENOMIC DNA]</scope>
    <source>
        <strain evidence="1 2">L46</strain>
    </source>
</reference>
<keyword evidence="2" id="KW-1185">Reference proteome</keyword>
<comment type="caution">
    <text evidence="1">The sequence shown here is derived from an EMBL/GenBank/DDBJ whole genome shotgun (WGS) entry which is preliminary data.</text>
</comment>
<protein>
    <submittedName>
        <fullName evidence="1">Uncharacterized protein</fullName>
    </submittedName>
</protein>
<organism evidence="1 2">
    <name type="scientific">Actinomadura nitritigenes</name>
    <dbReference type="NCBI Taxonomy" id="134602"/>
    <lineage>
        <taxon>Bacteria</taxon>
        <taxon>Bacillati</taxon>
        <taxon>Actinomycetota</taxon>
        <taxon>Actinomycetes</taxon>
        <taxon>Streptosporangiales</taxon>
        <taxon>Thermomonosporaceae</taxon>
        <taxon>Actinomadura</taxon>
    </lineage>
</organism>
<evidence type="ECO:0000313" key="1">
    <source>
        <dbReference type="EMBL" id="MBO2445391.1"/>
    </source>
</evidence>
<dbReference type="EMBL" id="JAGEOK010000079">
    <property type="protein sequence ID" value="MBO2445391.1"/>
    <property type="molecule type" value="Genomic_DNA"/>
</dbReference>
<name>A0ABS3RGN0_9ACTN</name>
<dbReference type="RefSeq" id="WP_208274728.1">
    <property type="nucleotide sequence ID" value="NZ_BAAAGM010000120.1"/>
</dbReference>
<accession>A0ABS3RGN0</accession>